<reference evidence="8 9" key="1">
    <citation type="submission" date="2016-03" db="EMBL/GenBank/DDBJ databases">
        <authorList>
            <consortium name="Pathogen Informatics"/>
        </authorList>
    </citation>
    <scope>NUCLEOTIDE SEQUENCE [LARGE SCALE GENOMIC DNA]</scope>
    <source>
        <strain evidence="8 9">NCTC13364</strain>
    </source>
</reference>
<dbReference type="InterPro" id="IPR027417">
    <property type="entry name" value="P-loop_NTPase"/>
</dbReference>
<keyword evidence="4 8" id="KW-0808">Transferase</keyword>
<proteinExistence type="predicted"/>
<dbReference type="Gene3D" id="3.40.50.300">
    <property type="entry name" value="P-loop containing nucleotide triphosphate hydrolases"/>
    <property type="match status" value="1"/>
</dbReference>
<name>A0A157Q2E2_9BORD</name>
<dbReference type="Pfam" id="PF13238">
    <property type="entry name" value="AAA_18"/>
    <property type="match status" value="1"/>
</dbReference>
<comment type="pathway">
    <text evidence="2">Metabolic intermediate biosynthesis; 5-phospho-alpha-D-ribose 1-diphosphate biosynthesis; 5-phospho-alpha-D-ribose 1-diphosphate from D-ribose 5-phosphate (route II): step 3/3.</text>
</comment>
<dbReference type="SUPFAM" id="SSF52540">
    <property type="entry name" value="P-loop containing nucleoside triphosphate hydrolases"/>
    <property type="match status" value="1"/>
</dbReference>
<dbReference type="GO" id="GO:0006015">
    <property type="term" value="P:5-phosphoribose 1-diphosphate biosynthetic process"/>
    <property type="evidence" value="ECO:0007669"/>
    <property type="project" value="UniProtKB-UniPathway"/>
</dbReference>
<organism evidence="8 9">
    <name type="scientific">Bordetella ansorpii</name>
    <dbReference type="NCBI Taxonomy" id="288768"/>
    <lineage>
        <taxon>Bacteria</taxon>
        <taxon>Pseudomonadati</taxon>
        <taxon>Pseudomonadota</taxon>
        <taxon>Betaproteobacteria</taxon>
        <taxon>Burkholderiales</taxon>
        <taxon>Alcaligenaceae</taxon>
        <taxon>Bordetella</taxon>
    </lineage>
</organism>
<dbReference type="EMBL" id="FKBS01000017">
    <property type="protein sequence ID" value="SAI39937.1"/>
    <property type="molecule type" value="Genomic_DNA"/>
</dbReference>
<comment type="catalytic activity">
    <reaction evidence="1">
        <text>alpha-D-ribose 1,5-bisphosphate + ATP = 5-phospho-alpha-D-ribose 1-diphosphate + ADP</text>
        <dbReference type="Rhea" id="RHEA:20109"/>
        <dbReference type="ChEBI" id="CHEBI:30616"/>
        <dbReference type="ChEBI" id="CHEBI:58017"/>
        <dbReference type="ChEBI" id="CHEBI:68688"/>
        <dbReference type="ChEBI" id="CHEBI:456216"/>
        <dbReference type="EC" id="2.7.4.23"/>
    </reaction>
</comment>
<evidence type="ECO:0000256" key="2">
    <source>
        <dbReference type="ARBA" id="ARBA00005069"/>
    </source>
</evidence>
<accession>A0A157Q2E2</accession>
<evidence type="ECO:0000256" key="3">
    <source>
        <dbReference type="ARBA" id="ARBA00012892"/>
    </source>
</evidence>
<dbReference type="RefSeq" id="WP_066414822.1">
    <property type="nucleotide sequence ID" value="NZ_FKBS01000017.1"/>
</dbReference>
<dbReference type="EC" id="2.7.4.23" evidence="3"/>
<evidence type="ECO:0000259" key="7">
    <source>
        <dbReference type="SMART" id="SM00072"/>
    </source>
</evidence>
<evidence type="ECO:0000313" key="9">
    <source>
        <dbReference type="Proteomes" id="UP000077037"/>
    </source>
</evidence>
<keyword evidence="8" id="KW-0418">Kinase</keyword>
<dbReference type="OrthoDB" id="341217at2"/>
<dbReference type="AlphaFoldDB" id="A0A157Q2E2"/>
<dbReference type="Proteomes" id="UP000077037">
    <property type="component" value="Unassembled WGS sequence"/>
</dbReference>
<keyword evidence="5" id="KW-0547">Nucleotide-binding</keyword>
<dbReference type="UniPathway" id="UPA00087">
    <property type="reaction ID" value="UER00175"/>
</dbReference>
<evidence type="ECO:0000256" key="5">
    <source>
        <dbReference type="ARBA" id="ARBA00022741"/>
    </source>
</evidence>
<dbReference type="NCBIfam" id="TIGR02322">
    <property type="entry name" value="phosphon_PhnN"/>
    <property type="match status" value="1"/>
</dbReference>
<keyword evidence="6" id="KW-0067">ATP-binding</keyword>
<sequence>MSTDRSPARNDGARLIYLMGPSGSGKDTLLRLLRASLGLADPVWIAQRYITRPSSADEGSIELSEDHYARMAAAGGFALHWRSHGFGYGIGARLDNYLAEGRVVVVNGARRCLPQACARYPALQAVQITVDASVLLERLQRRGREDAVQIAGRLADAGMPLDLPAGVTLHRIGNNDVPEKAAGELMALVRRLMAGPGVVGDLSS</sequence>
<evidence type="ECO:0000256" key="1">
    <source>
        <dbReference type="ARBA" id="ARBA00000373"/>
    </source>
</evidence>
<dbReference type="InterPro" id="IPR008145">
    <property type="entry name" value="GK/Ca_channel_bsu"/>
</dbReference>
<dbReference type="SMART" id="SM00072">
    <property type="entry name" value="GuKc"/>
    <property type="match status" value="1"/>
</dbReference>
<feature type="domain" description="Guanylate kinase/L-type calcium channel beta subunit" evidence="7">
    <location>
        <begin position="12"/>
        <end position="193"/>
    </location>
</feature>
<dbReference type="GO" id="GO:0005524">
    <property type="term" value="F:ATP binding"/>
    <property type="evidence" value="ECO:0007669"/>
    <property type="project" value="UniProtKB-KW"/>
</dbReference>
<dbReference type="InterPro" id="IPR012699">
    <property type="entry name" value="PhnN"/>
</dbReference>
<protein>
    <recommendedName>
        <fullName evidence="3">ribose 1,5-bisphosphate phosphokinase</fullName>
        <ecNumber evidence="3">2.7.4.23</ecNumber>
    </recommendedName>
</protein>
<gene>
    <name evidence="8" type="primary">phnN</name>
    <name evidence="8" type="ORF">SAMEA1982600_03138</name>
</gene>
<evidence type="ECO:0000256" key="4">
    <source>
        <dbReference type="ARBA" id="ARBA00022679"/>
    </source>
</evidence>
<evidence type="ECO:0000256" key="6">
    <source>
        <dbReference type="ARBA" id="ARBA00022840"/>
    </source>
</evidence>
<evidence type="ECO:0000313" key="8">
    <source>
        <dbReference type="EMBL" id="SAI39937.1"/>
    </source>
</evidence>
<dbReference type="GO" id="GO:0033863">
    <property type="term" value="F:ribose 1,5-bisphosphate phosphokinase activity"/>
    <property type="evidence" value="ECO:0007669"/>
    <property type="project" value="UniProtKB-EC"/>
</dbReference>